<accession>A0A7S2UFA8</accession>
<keyword evidence="1" id="KW-1133">Transmembrane helix</keyword>
<evidence type="ECO:0000313" key="2">
    <source>
        <dbReference type="EMBL" id="CAD9817912.1"/>
    </source>
</evidence>
<sequence>MRRRVTSRRRQTTIGVSGNAAVGYYHDVTFFLWILVILQVTAAAAVPSPFVVWTTLLVDGGGVPATTQTATTASFVFQHTTTGHHHHNKHTHNAVVCQARFGTAYCRSNTAMRMMGVAPLCYSYDDPHGRRREERRRSVVLQDHHNDEVDNDDGENDEIEIIQQPPYYYLSVAATHLKEASMALLLLDDNDDRNDLLDASKDLERASIAWQDEEEGGWEEVAMELGSCSTSLVQRQSNTNNNQKYARASEALWEASQIGGCLSVGPMASASFMEDFAAELESLSTAAANKNCPSAKHFQAAASAIQAYVHSCIG</sequence>
<name>A0A7S2UFA8_9STRA</name>
<gene>
    <name evidence="2" type="ORF">ASEP1449_LOCUS9744</name>
</gene>
<feature type="transmembrane region" description="Helical" evidence="1">
    <location>
        <begin position="30"/>
        <end position="53"/>
    </location>
</feature>
<dbReference type="EMBL" id="HBHQ01014596">
    <property type="protein sequence ID" value="CAD9817912.1"/>
    <property type="molecule type" value="Transcribed_RNA"/>
</dbReference>
<keyword evidence="1" id="KW-0812">Transmembrane</keyword>
<proteinExistence type="predicted"/>
<protein>
    <submittedName>
        <fullName evidence="2">Uncharacterized protein</fullName>
    </submittedName>
</protein>
<reference evidence="2" key="1">
    <citation type="submission" date="2021-01" db="EMBL/GenBank/DDBJ databases">
        <authorList>
            <person name="Corre E."/>
            <person name="Pelletier E."/>
            <person name="Niang G."/>
            <person name="Scheremetjew M."/>
            <person name="Finn R."/>
            <person name="Kale V."/>
            <person name="Holt S."/>
            <person name="Cochrane G."/>
            <person name="Meng A."/>
            <person name="Brown T."/>
            <person name="Cohen L."/>
        </authorList>
    </citation>
    <scope>NUCLEOTIDE SEQUENCE</scope>
    <source>
        <strain evidence="2">CCMP2084</strain>
    </source>
</reference>
<organism evidence="2">
    <name type="scientific">Attheya septentrionalis</name>
    <dbReference type="NCBI Taxonomy" id="420275"/>
    <lineage>
        <taxon>Eukaryota</taxon>
        <taxon>Sar</taxon>
        <taxon>Stramenopiles</taxon>
        <taxon>Ochrophyta</taxon>
        <taxon>Bacillariophyta</taxon>
        <taxon>Coscinodiscophyceae</taxon>
        <taxon>Chaetocerotophycidae</taxon>
        <taxon>Chaetocerotales</taxon>
        <taxon>Attheyaceae</taxon>
        <taxon>Attheya</taxon>
    </lineage>
</organism>
<evidence type="ECO:0000256" key="1">
    <source>
        <dbReference type="SAM" id="Phobius"/>
    </source>
</evidence>
<dbReference type="AlphaFoldDB" id="A0A7S2UFA8"/>
<keyword evidence="1" id="KW-0472">Membrane</keyword>